<proteinExistence type="predicted"/>
<dbReference type="AlphaFoldDB" id="A0A1I6L6Y7"/>
<reference evidence="1 2" key="1">
    <citation type="submission" date="2016-10" db="EMBL/GenBank/DDBJ databases">
        <authorList>
            <person name="de Groot N.N."/>
        </authorList>
    </citation>
    <scope>NUCLEOTIDE SEQUENCE [LARGE SCALE GENOMIC DNA]</scope>
    <source>
        <strain evidence="1 2">CGMCC 1.10457</strain>
    </source>
</reference>
<evidence type="ECO:0000313" key="2">
    <source>
        <dbReference type="Proteomes" id="UP000199062"/>
    </source>
</evidence>
<keyword evidence="2" id="KW-1185">Reference proteome</keyword>
<dbReference type="Proteomes" id="UP000199062">
    <property type="component" value="Unassembled WGS sequence"/>
</dbReference>
<evidence type="ECO:0000313" key="1">
    <source>
        <dbReference type="EMBL" id="SFR98998.1"/>
    </source>
</evidence>
<sequence length="146" mass="15367">MPVDLPVGDHAAFLWMAVATHALVGYTLGKVLVDEPAWGLLGGVAADLDLLFPLAWQPPLVHRGVTHTVLAAALLTLLVARWRRSAGLAVGTAYASQLAIDATTPAGIPLLYPITTARVGVELGGHSRSATVLLWAGCLAALYRWQ</sequence>
<organism evidence="1 2">
    <name type="scientific">Halomicrobium zhouii</name>
    <dbReference type="NCBI Taxonomy" id="767519"/>
    <lineage>
        <taxon>Archaea</taxon>
        <taxon>Methanobacteriati</taxon>
        <taxon>Methanobacteriota</taxon>
        <taxon>Stenosarchaea group</taxon>
        <taxon>Halobacteria</taxon>
        <taxon>Halobacteriales</taxon>
        <taxon>Haloarculaceae</taxon>
        <taxon>Halomicrobium</taxon>
    </lineage>
</organism>
<gene>
    <name evidence="1" type="ORF">SAMN05216559_2137</name>
</gene>
<accession>A0A1I6L6Y7</accession>
<dbReference type="RefSeq" id="WP_089816525.1">
    <property type="nucleotide sequence ID" value="NZ_FOZK01000002.1"/>
</dbReference>
<name>A0A1I6L6Y7_9EURY</name>
<dbReference type="EMBL" id="FOZK01000002">
    <property type="protein sequence ID" value="SFR98998.1"/>
    <property type="molecule type" value="Genomic_DNA"/>
</dbReference>
<dbReference type="OrthoDB" id="118042at2157"/>
<dbReference type="Pfam" id="PF04307">
    <property type="entry name" value="YdjM"/>
    <property type="match status" value="1"/>
</dbReference>
<dbReference type="InterPro" id="IPR007404">
    <property type="entry name" value="YdjM-like"/>
</dbReference>
<protein>
    <submittedName>
        <fullName evidence="1">Inner membrane protein</fullName>
    </submittedName>
</protein>